<dbReference type="AlphaFoldDB" id="A0A0F7VK36"/>
<proteinExistence type="evidence at transcript level"/>
<feature type="domain" description="Autophagy-related protein 16" evidence="6">
    <location>
        <begin position="11"/>
        <end position="191"/>
    </location>
</feature>
<dbReference type="GO" id="GO:0034045">
    <property type="term" value="C:phagophore assembly site membrane"/>
    <property type="evidence" value="ECO:0007669"/>
    <property type="project" value="TreeGrafter"/>
</dbReference>
<dbReference type="GO" id="GO:0000045">
    <property type="term" value="P:autophagosome assembly"/>
    <property type="evidence" value="ECO:0007669"/>
    <property type="project" value="InterPro"/>
</dbReference>
<gene>
    <name evidence="7" type="primary">Csa-G protein beta 5</name>
</gene>
<dbReference type="GO" id="GO:0034274">
    <property type="term" value="C:Atg12-Atg5-Atg16 complex"/>
    <property type="evidence" value="ECO:0007669"/>
    <property type="project" value="TreeGrafter"/>
</dbReference>
<dbReference type="InterPro" id="IPR019775">
    <property type="entry name" value="WD40_repeat_CS"/>
</dbReference>
<evidence type="ECO:0000256" key="5">
    <source>
        <dbReference type="SAM" id="Coils"/>
    </source>
</evidence>
<dbReference type="InterPro" id="IPR020472">
    <property type="entry name" value="WD40_PAC1"/>
</dbReference>
<dbReference type="InterPro" id="IPR036322">
    <property type="entry name" value="WD40_repeat_dom_sf"/>
</dbReference>
<dbReference type="SMART" id="SM00320">
    <property type="entry name" value="WD40"/>
    <property type="match status" value="7"/>
</dbReference>
<dbReference type="Pfam" id="PF00400">
    <property type="entry name" value="WD40"/>
    <property type="match status" value="5"/>
</dbReference>
<accession>A0A0F7VK36</accession>
<dbReference type="Pfam" id="PF08614">
    <property type="entry name" value="ATG16"/>
    <property type="match status" value="1"/>
</dbReference>
<protein>
    <submittedName>
        <fullName evidence="7">Csa-G protein beta 5</fullName>
    </submittedName>
</protein>
<dbReference type="Gene3D" id="2.130.10.10">
    <property type="entry name" value="YVTN repeat-like/Quinoprotein amine dehydrogenase"/>
    <property type="match status" value="2"/>
</dbReference>
<feature type="non-terminal residue" evidence="7">
    <location>
        <position position="1"/>
    </location>
</feature>
<dbReference type="InterPro" id="IPR015943">
    <property type="entry name" value="WD40/YVTN_repeat-like_dom_sf"/>
</dbReference>
<feature type="repeat" description="WD" evidence="4">
    <location>
        <begin position="507"/>
        <end position="541"/>
    </location>
</feature>
<dbReference type="EMBL" id="LN830661">
    <property type="protein sequence ID" value="CFW94170.1"/>
    <property type="molecule type" value="mRNA"/>
</dbReference>
<dbReference type="InterPro" id="IPR001680">
    <property type="entry name" value="WD40_rpt"/>
</dbReference>
<evidence type="ECO:0000256" key="1">
    <source>
        <dbReference type="ARBA" id="ARBA00009271"/>
    </source>
</evidence>
<dbReference type="GO" id="GO:0000421">
    <property type="term" value="C:autophagosome membrane"/>
    <property type="evidence" value="ECO:0007669"/>
    <property type="project" value="TreeGrafter"/>
</dbReference>
<name>A0A0F7VK36_CUPSA</name>
<dbReference type="PROSITE" id="PS00678">
    <property type="entry name" value="WD_REPEATS_1"/>
    <property type="match status" value="2"/>
</dbReference>
<dbReference type="SUPFAM" id="SSF50978">
    <property type="entry name" value="WD40 repeat-like"/>
    <property type="match status" value="1"/>
</dbReference>
<dbReference type="InterPro" id="IPR045160">
    <property type="entry name" value="ATG16"/>
</dbReference>
<dbReference type="InterPro" id="IPR013923">
    <property type="entry name" value="Autophagy-rel_prot_16_dom"/>
</dbReference>
<feature type="repeat" description="WD" evidence="4">
    <location>
        <begin position="338"/>
        <end position="379"/>
    </location>
</feature>
<evidence type="ECO:0000256" key="4">
    <source>
        <dbReference type="PROSITE-ProRule" id="PRU00221"/>
    </source>
</evidence>
<organism evidence="7">
    <name type="scientific">Cupiennius salei</name>
    <name type="common">American wandering spider</name>
    <dbReference type="NCBI Taxonomy" id="6928"/>
    <lineage>
        <taxon>Eukaryota</taxon>
        <taxon>Metazoa</taxon>
        <taxon>Ecdysozoa</taxon>
        <taxon>Arthropoda</taxon>
        <taxon>Chelicerata</taxon>
        <taxon>Arachnida</taxon>
        <taxon>Araneae</taxon>
        <taxon>Araneomorphae</taxon>
        <taxon>Entelegynae</taxon>
        <taxon>Lycosoidea</taxon>
        <taxon>Ctenidae</taxon>
        <taxon>Cupiennius</taxon>
    </lineage>
</organism>
<keyword evidence="3" id="KW-0677">Repeat</keyword>
<sequence length="541" mass="60987">MGESNYYASCIISQLKDRNIKEQSFSEIIYHSNRLLESVDYLQKENLNRKLVSIKSEDVPDSSNDNTSKSEEITMLMKCCSLQKDLAESHKKISDYAQQIIEFRNQLDDKDKLIDTQKSELQESQNSLKKYKDLCQNYCQQIESLKVTLQNKIDECDTLNITYSSLENKKNDLENENKILRNELMIYKNREFVPVSNENIGRPVDTKAEKKLKRVSQPDITRHLQGTVLKSSDKAIAQSSDSSIPGIIKHEFTAHDSEVNCVSWVPSSSQLITAGADRKVKLWNMTETSMELKKYVRDCNSAIMSVDLDIEAGLLLCASCDFASRVWTVSDFTVRHTLTGHSGKVMSAKFLQIENQIVSGSLDQTLKLWDLRRRVCVQTCNTNSHVNDVISKSGHIVISCHANGNVNFWDIRSNSLVANVTCSAGVTSLDISKNGFTLLSSQRDNKLALIDVRKYKEICSLFGSGFEVGFDWTRAKFSPDSKYCCCGSRSGCIFVWDVHSGTVKTELKAHSAPVIACSWSSCSSYLVSCDSKRKCVIWSNK</sequence>
<keyword evidence="5" id="KW-0175">Coiled coil</keyword>
<keyword evidence="2 4" id="KW-0853">WD repeat</keyword>
<dbReference type="CDD" id="cd00200">
    <property type="entry name" value="WD40"/>
    <property type="match status" value="1"/>
</dbReference>
<feature type="coiled-coil region" evidence="5">
    <location>
        <begin position="114"/>
        <end position="190"/>
    </location>
</feature>
<comment type="similarity">
    <text evidence="1">Belongs to the WD repeat ATG16 family.</text>
</comment>
<evidence type="ECO:0000259" key="6">
    <source>
        <dbReference type="Pfam" id="PF08614"/>
    </source>
</evidence>
<evidence type="ECO:0000313" key="7">
    <source>
        <dbReference type="EMBL" id="CFW94170.1"/>
    </source>
</evidence>
<dbReference type="PANTHER" id="PTHR19878:SF8">
    <property type="entry name" value="AUTOPHAGY-RELATED 16, ISOFORM F"/>
    <property type="match status" value="1"/>
</dbReference>
<evidence type="ECO:0000256" key="2">
    <source>
        <dbReference type="ARBA" id="ARBA00022574"/>
    </source>
</evidence>
<evidence type="ECO:0000256" key="3">
    <source>
        <dbReference type="ARBA" id="ARBA00022737"/>
    </source>
</evidence>
<dbReference type="PROSITE" id="PS50294">
    <property type="entry name" value="WD_REPEATS_REGION"/>
    <property type="match status" value="3"/>
</dbReference>
<reference evidence="7" key="1">
    <citation type="submission" date="2015-03" db="EMBL/GenBank/DDBJ databases">
        <title>Different light-mediated pathways in the principle and secondary eyes of a spider and the eyes of an onychophoran.</title>
        <authorList>
            <person name="Samadi L."/>
            <person name="Schmid A."/>
            <person name="Eriksson B.J."/>
        </authorList>
    </citation>
    <scope>NUCLEOTIDE SEQUENCE</scope>
    <source>
        <strain evidence="7">Cs3</strain>
    </source>
</reference>
<feature type="repeat" description="WD" evidence="4">
    <location>
        <begin position="252"/>
        <end position="293"/>
    </location>
</feature>
<dbReference type="PANTHER" id="PTHR19878">
    <property type="entry name" value="AUTOPHAGY PROTEIN 16-LIKE"/>
    <property type="match status" value="1"/>
</dbReference>
<dbReference type="PROSITE" id="PS50082">
    <property type="entry name" value="WD_REPEATS_2"/>
    <property type="match status" value="3"/>
</dbReference>
<dbReference type="GO" id="GO:0043495">
    <property type="term" value="F:protein-membrane adaptor activity"/>
    <property type="evidence" value="ECO:0007669"/>
    <property type="project" value="TreeGrafter"/>
</dbReference>
<dbReference type="PRINTS" id="PR00320">
    <property type="entry name" value="GPROTEINBRPT"/>
</dbReference>